<accession>A0ACC1L0P5</accession>
<comment type="caution">
    <text evidence="1">The sequence shown here is derived from an EMBL/GenBank/DDBJ whole genome shotgun (WGS) entry which is preliminary data.</text>
</comment>
<reference evidence="1" key="1">
    <citation type="submission" date="2022-07" db="EMBL/GenBank/DDBJ databases">
        <title>Phylogenomic reconstructions and comparative analyses of Kickxellomycotina fungi.</title>
        <authorList>
            <person name="Reynolds N.K."/>
            <person name="Stajich J.E."/>
            <person name="Barry K."/>
            <person name="Grigoriev I.V."/>
            <person name="Crous P."/>
            <person name="Smith M.E."/>
        </authorList>
    </citation>
    <scope>NUCLEOTIDE SEQUENCE</scope>
    <source>
        <strain evidence="1">CBS 102833</strain>
    </source>
</reference>
<protein>
    <submittedName>
        <fullName evidence="1">Uncharacterized protein</fullName>
    </submittedName>
</protein>
<gene>
    <name evidence="1" type="ORF">H4S07_005643</name>
</gene>
<evidence type="ECO:0000313" key="1">
    <source>
        <dbReference type="EMBL" id="KAJ2798642.1"/>
    </source>
</evidence>
<organism evidence="1 2">
    <name type="scientific">Coemansia furcata</name>
    <dbReference type="NCBI Taxonomy" id="417177"/>
    <lineage>
        <taxon>Eukaryota</taxon>
        <taxon>Fungi</taxon>
        <taxon>Fungi incertae sedis</taxon>
        <taxon>Zoopagomycota</taxon>
        <taxon>Kickxellomycotina</taxon>
        <taxon>Kickxellomycetes</taxon>
        <taxon>Kickxellales</taxon>
        <taxon>Kickxellaceae</taxon>
        <taxon>Coemansia</taxon>
    </lineage>
</organism>
<dbReference type="EMBL" id="JANBUP010002881">
    <property type="protein sequence ID" value="KAJ2798642.1"/>
    <property type="molecule type" value="Genomic_DNA"/>
</dbReference>
<dbReference type="Proteomes" id="UP001140096">
    <property type="component" value="Unassembled WGS sequence"/>
</dbReference>
<sequence>RHLKELKLRIVSLETEALAHHVKGTKRFQPIVPADLATHIEAQAKASLEHQQKAKQMERQIRELQFQIGEKDKSKQRADVDLQRMSGRIKRLEDHVKELEFTGEKLTSAKHRLERELGALRSRNASPAFS</sequence>
<proteinExistence type="predicted"/>
<name>A0ACC1L0P5_9FUNG</name>
<evidence type="ECO:0000313" key="2">
    <source>
        <dbReference type="Proteomes" id="UP001140096"/>
    </source>
</evidence>
<keyword evidence="2" id="KW-1185">Reference proteome</keyword>
<feature type="non-terminal residue" evidence="1">
    <location>
        <position position="1"/>
    </location>
</feature>